<keyword evidence="2" id="KW-0732">Signal</keyword>
<dbReference type="SUPFAM" id="SSF53474">
    <property type="entry name" value="alpha/beta-Hydrolases"/>
    <property type="match status" value="1"/>
</dbReference>
<dbReference type="OrthoDB" id="443318at2759"/>
<dbReference type="InterPro" id="IPR001563">
    <property type="entry name" value="Peptidase_S10"/>
</dbReference>
<keyword evidence="6" id="KW-1185">Reference proteome</keyword>
<evidence type="ECO:0000256" key="4">
    <source>
        <dbReference type="ARBA" id="ARBA00023180"/>
    </source>
</evidence>
<dbReference type="InterPro" id="IPR029058">
    <property type="entry name" value="AB_hydrolase_fold"/>
</dbReference>
<dbReference type="Pfam" id="PF00450">
    <property type="entry name" value="Peptidase_S10"/>
    <property type="match status" value="1"/>
</dbReference>
<protein>
    <submittedName>
        <fullName evidence="5">Uncharacterized protein</fullName>
    </submittedName>
</protein>
<proteinExistence type="inferred from homology"/>
<evidence type="ECO:0000313" key="5">
    <source>
        <dbReference type="EMBL" id="CAD6253143.1"/>
    </source>
</evidence>
<evidence type="ECO:0000256" key="2">
    <source>
        <dbReference type="ARBA" id="ARBA00022729"/>
    </source>
</evidence>
<dbReference type="AlphaFoldDB" id="A0A811PYK0"/>
<dbReference type="InterPro" id="IPR033124">
    <property type="entry name" value="Ser_caboxypep_his_AS"/>
</dbReference>
<accession>A0A811PYK0</accession>
<organism evidence="5 6">
    <name type="scientific">Miscanthus lutarioriparius</name>
    <dbReference type="NCBI Taxonomy" id="422564"/>
    <lineage>
        <taxon>Eukaryota</taxon>
        <taxon>Viridiplantae</taxon>
        <taxon>Streptophyta</taxon>
        <taxon>Embryophyta</taxon>
        <taxon>Tracheophyta</taxon>
        <taxon>Spermatophyta</taxon>
        <taxon>Magnoliopsida</taxon>
        <taxon>Liliopsida</taxon>
        <taxon>Poales</taxon>
        <taxon>Poaceae</taxon>
        <taxon>PACMAD clade</taxon>
        <taxon>Panicoideae</taxon>
        <taxon>Andropogonodae</taxon>
        <taxon>Andropogoneae</taxon>
        <taxon>Saccharinae</taxon>
        <taxon>Miscanthus</taxon>
    </lineage>
</organism>
<dbReference type="GO" id="GO:0004185">
    <property type="term" value="F:serine-type carboxypeptidase activity"/>
    <property type="evidence" value="ECO:0007669"/>
    <property type="project" value="InterPro"/>
</dbReference>
<dbReference type="Gene3D" id="3.40.50.11320">
    <property type="match status" value="1"/>
</dbReference>
<comment type="similarity">
    <text evidence="1">Belongs to the peptidase S10 family.</text>
</comment>
<name>A0A811PYK0_9POAL</name>
<keyword evidence="3" id="KW-1015">Disulfide bond</keyword>
<dbReference type="FunFam" id="3.40.50.11320:FF:000002">
    <property type="entry name" value="Carboxypeptidase"/>
    <property type="match status" value="1"/>
</dbReference>
<dbReference type="EMBL" id="CAJGYO010000009">
    <property type="protein sequence ID" value="CAD6253143.1"/>
    <property type="molecule type" value="Genomic_DNA"/>
</dbReference>
<evidence type="ECO:0000313" key="6">
    <source>
        <dbReference type="Proteomes" id="UP000604825"/>
    </source>
</evidence>
<gene>
    <name evidence="5" type="ORF">NCGR_LOCUS36779</name>
</gene>
<dbReference type="PROSITE" id="PS00560">
    <property type="entry name" value="CARBOXYPEPT_SER_HIS"/>
    <property type="match status" value="1"/>
</dbReference>
<sequence>MERSLILQLDRHTRFHATHLQGAHWSCGLKVWVFISGDTDTAVPLSGTRRSLAALGLPVKTSWYPWHMVSTEVGGWSMEYEGLTYVTVCGAGHEVPLHRPEQAFFLFKQFLQGDPMPAEASFNYFRHTLIRNITCLWNL</sequence>
<evidence type="ECO:0000256" key="3">
    <source>
        <dbReference type="ARBA" id="ARBA00023157"/>
    </source>
</evidence>
<keyword evidence="4" id="KW-0325">Glycoprotein</keyword>
<dbReference type="Proteomes" id="UP000604825">
    <property type="component" value="Unassembled WGS sequence"/>
</dbReference>
<dbReference type="GO" id="GO:0006508">
    <property type="term" value="P:proteolysis"/>
    <property type="evidence" value="ECO:0007669"/>
    <property type="project" value="InterPro"/>
</dbReference>
<comment type="caution">
    <text evidence="5">The sequence shown here is derived from an EMBL/GenBank/DDBJ whole genome shotgun (WGS) entry which is preliminary data.</text>
</comment>
<reference evidence="5" key="1">
    <citation type="submission" date="2020-10" db="EMBL/GenBank/DDBJ databases">
        <authorList>
            <person name="Han B."/>
            <person name="Lu T."/>
            <person name="Zhao Q."/>
            <person name="Huang X."/>
            <person name="Zhao Y."/>
        </authorList>
    </citation>
    <scope>NUCLEOTIDE SEQUENCE</scope>
</reference>
<evidence type="ECO:0000256" key="1">
    <source>
        <dbReference type="ARBA" id="ARBA00009431"/>
    </source>
</evidence>